<dbReference type="Pfam" id="PF00067">
    <property type="entry name" value="p450"/>
    <property type="match status" value="1"/>
</dbReference>
<dbReference type="PANTHER" id="PTHR46300">
    <property type="entry name" value="P450, PUTATIVE (EUROFUNG)-RELATED-RELATED"/>
    <property type="match status" value="1"/>
</dbReference>
<dbReference type="AlphaFoldDB" id="A0A9N9FII2"/>
<accession>A0A9N9FII2</accession>
<keyword evidence="1 4" id="KW-0479">Metal-binding</keyword>
<dbReference type="OrthoDB" id="1103324at2759"/>
<evidence type="ECO:0000256" key="1">
    <source>
        <dbReference type="ARBA" id="ARBA00022723"/>
    </source>
</evidence>
<proteinExistence type="predicted"/>
<dbReference type="InterPro" id="IPR050364">
    <property type="entry name" value="Cytochrome_P450_fung"/>
</dbReference>
<dbReference type="PANTHER" id="PTHR46300:SF6">
    <property type="entry name" value="CYTOCHROME P450 2C30"/>
    <property type="match status" value="1"/>
</dbReference>
<keyword evidence="2" id="KW-0560">Oxidoreductase</keyword>
<dbReference type="GO" id="GO:0004497">
    <property type="term" value="F:monooxygenase activity"/>
    <property type="evidence" value="ECO:0007669"/>
    <property type="project" value="InterPro"/>
</dbReference>
<feature type="region of interest" description="Disordered" evidence="5">
    <location>
        <begin position="1"/>
        <end position="29"/>
    </location>
</feature>
<dbReference type="PRINTS" id="PR00463">
    <property type="entry name" value="EP450I"/>
</dbReference>
<dbReference type="InterPro" id="IPR002401">
    <property type="entry name" value="Cyt_P450_E_grp-I"/>
</dbReference>
<dbReference type="SUPFAM" id="SSF48264">
    <property type="entry name" value="Cytochrome P450"/>
    <property type="match status" value="1"/>
</dbReference>
<comment type="caution">
    <text evidence="6">The sequence shown here is derived from an EMBL/GenBank/DDBJ whole genome shotgun (WGS) entry which is preliminary data.</text>
</comment>
<evidence type="ECO:0000256" key="3">
    <source>
        <dbReference type="ARBA" id="ARBA00023004"/>
    </source>
</evidence>
<dbReference type="GO" id="GO:0016705">
    <property type="term" value="F:oxidoreductase activity, acting on paired donors, with incorporation or reduction of molecular oxygen"/>
    <property type="evidence" value="ECO:0007669"/>
    <property type="project" value="InterPro"/>
</dbReference>
<dbReference type="InterPro" id="IPR036396">
    <property type="entry name" value="Cyt_P450_sf"/>
</dbReference>
<keyword evidence="7" id="KW-1185">Reference proteome</keyword>
<protein>
    <submittedName>
        <fullName evidence="6">11229_t:CDS:1</fullName>
    </submittedName>
</protein>
<name>A0A9N9FII2_9GLOM</name>
<gene>
    <name evidence="6" type="ORF">AGERDE_LOCUS5973</name>
</gene>
<reference evidence="6" key="1">
    <citation type="submission" date="2021-06" db="EMBL/GenBank/DDBJ databases">
        <authorList>
            <person name="Kallberg Y."/>
            <person name="Tangrot J."/>
            <person name="Rosling A."/>
        </authorList>
    </citation>
    <scope>NUCLEOTIDE SEQUENCE</scope>
    <source>
        <strain evidence="6">MT106</strain>
    </source>
</reference>
<dbReference type="Proteomes" id="UP000789831">
    <property type="component" value="Unassembled WGS sequence"/>
</dbReference>
<keyword evidence="4" id="KW-0349">Heme</keyword>
<evidence type="ECO:0000313" key="7">
    <source>
        <dbReference type="Proteomes" id="UP000789831"/>
    </source>
</evidence>
<keyword evidence="3 4" id="KW-0408">Iron</keyword>
<sequence length="527" mass="60940">MGKKTSLKDMPSFSQNENKNDSDNWSNNSQILPGPSSLPFIGNLHQIRDPMHIAFNQMSTKYGPIFKIKLGPQVYAIINDDKIVDDLVIRGGAIYFSSSSHYIPKETLPRDSEIAPYGTYWRTMHSLTRRAITRYIVNTHYQNIIHREVRNFMYRLYQTSSGPTDPTDDLKICILNVLATITYGSRSELTAPTFKRFYNSLAESYSMDANSKITGAFPWLSRTPSSVRKHKSRELKARKRLTDTAKELIVDLQQRVTTEKERQHCFAAQILRSIRKNNDRGITVQQLYEEIDHQTFDEYDSLHLIAMFLFGGTGAVTCQQRWIFAQLSYLPKEQYKIQRELYSLIGQGNYPSPKDYARLPYLRAVIRECLRFRPLGYFTVPHAIPVDDVYRGYHIPAKSTMLVNTNPLHFSSALWDRPKRFIPERFLDANGQLKQFKNDWEDPWVWCKGPQGCIGKELAERMLCTIVAYTLTYFTIQREIDPKTGQPFELNMKGEAYGLDLSAPSNFNLKFVPRAGIKFDELLRVDL</sequence>
<dbReference type="EMBL" id="CAJVPL010000874">
    <property type="protein sequence ID" value="CAG8536565.1"/>
    <property type="molecule type" value="Genomic_DNA"/>
</dbReference>
<evidence type="ECO:0000256" key="4">
    <source>
        <dbReference type="PIRSR" id="PIRSR602401-1"/>
    </source>
</evidence>
<organism evidence="6 7">
    <name type="scientific">Ambispora gerdemannii</name>
    <dbReference type="NCBI Taxonomy" id="144530"/>
    <lineage>
        <taxon>Eukaryota</taxon>
        <taxon>Fungi</taxon>
        <taxon>Fungi incertae sedis</taxon>
        <taxon>Mucoromycota</taxon>
        <taxon>Glomeromycotina</taxon>
        <taxon>Glomeromycetes</taxon>
        <taxon>Archaeosporales</taxon>
        <taxon>Ambisporaceae</taxon>
        <taxon>Ambispora</taxon>
    </lineage>
</organism>
<evidence type="ECO:0000256" key="2">
    <source>
        <dbReference type="ARBA" id="ARBA00023002"/>
    </source>
</evidence>
<dbReference type="GO" id="GO:0005506">
    <property type="term" value="F:iron ion binding"/>
    <property type="evidence" value="ECO:0007669"/>
    <property type="project" value="InterPro"/>
</dbReference>
<comment type="cofactor">
    <cofactor evidence="4">
        <name>heme</name>
        <dbReference type="ChEBI" id="CHEBI:30413"/>
    </cofactor>
</comment>
<feature type="binding site" description="axial binding residue" evidence="4">
    <location>
        <position position="453"/>
    </location>
    <ligand>
        <name>heme</name>
        <dbReference type="ChEBI" id="CHEBI:30413"/>
    </ligand>
    <ligandPart>
        <name>Fe</name>
        <dbReference type="ChEBI" id="CHEBI:18248"/>
    </ligandPart>
</feature>
<evidence type="ECO:0000313" key="6">
    <source>
        <dbReference type="EMBL" id="CAG8536565.1"/>
    </source>
</evidence>
<dbReference type="InterPro" id="IPR001128">
    <property type="entry name" value="Cyt_P450"/>
</dbReference>
<dbReference type="GO" id="GO:0020037">
    <property type="term" value="F:heme binding"/>
    <property type="evidence" value="ECO:0007669"/>
    <property type="project" value="InterPro"/>
</dbReference>
<dbReference type="Gene3D" id="1.10.630.10">
    <property type="entry name" value="Cytochrome P450"/>
    <property type="match status" value="1"/>
</dbReference>
<evidence type="ECO:0000256" key="5">
    <source>
        <dbReference type="SAM" id="MobiDB-lite"/>
    </source>
</evidence>